<name>A0A377Q2N2_9HELI</name>
<dbReference type="PANTHER" id="PTHR39201">
    <property type="entry name" value="EXPORTED PROTEIN-RELATED"/>
    <property type="match status" value="1"/>
</dbReference>
<dbReference type="InterPro" id="IPR008254">
    <property type="entry name" value="Flavodoxin/NO_synth"/>
</dbReference>
<reference evidence="2 3" key="1">
    <citation type="submission" date="2018-06" db="EMBL/GenBank/DDBJ databases">
        <authorList>
            <consortium name="Pathogen Informatics"/>
            <person name="Doyle S."/>
        </authorList>
    </citation>
    <scope>NUCLEOTIDE SEQUENCE [LARGE SCALE GENOMIC DNA]</scope>
    <source>
        <strain evidence="2 3">NCTC13156</strain>
    </source>
</reference>
<dbReference type="PANTHER" id="PTHR39201:SF1">
    <property type="entry name" value="FLAVODOXIN-LIKE DOMAIN-CONTAINING PROTEIN"/>
    <property type="match status" value="1"/>
</dbReference>
<evidence type="ECO:0000259" key="1">
    <source>
        <dbReference type="Pfam" id="PF12682"/>
    </source>
</evidence>
<dbReference type="RefSeq" id="WP_115057181.1">
    <property type="nucleotide sequence ID" value="NZ_CANTXR010000001.1"/>
</dbReference>
<dbReference type="Gene3D" id="3.40.50.360">
    <property type="match status" value="1"/>
</dbReference>
<evidence type="ECO:0000313" key="2">
    <source>
        <dbReference type="EMBL" id="STQ88761.1"/>
    </source>
</evidence>
<accession>A0A377Q2N2</accession>
<dbReference type="GO" id="GO:0010181">
    <property type="term" value="F:FMN binding"/>
    <property type="evidence" value="ECO:0007669"/>
    <property type="project" value="InterPro"/>
</dbReference>
<dbReference type="SUPFAM" id="SSF52218">
    <property type="entry name" value="Flavoproteins"/>
    <property type="match status" value="1"/>
</dbReference>
<dbReference type="Proteomes" id="UP000255269">
    <property type="component" value="Unassembled WGS sequence"/>
</dbReference>
<dbReference type="InterPro" id="IPR029039">
    <property type="entry name" value="Flavoprotein-like_sf"/>
</dbReference>
<organism evidence="2 3">
    <name type="scientific">Helicobacter pullorum</name>
    <dbReference type="NCBI Taxonomy" id="35818"/>
    <lineage>
        <taxon>Bacteria</taxon>
        <taxon>Pseudomonadati</taxon>
        <taxon>Campylobacterota</taxon>
        <taxon>Epsilonproteobacteria</taxon>
        <taxon>Campylobacterales</taxon>
        <taxon>Helicobacteraceae</taxon>
        <taxon>Helicobacter</taxon>
    </lineage>
</organism>
<dbReference type="Pfam" id="PF12682">
    <property type="entry name" value="Flavodoxin_4"/>
    <property type="match status" value="1"/>
</dbReference>
<evidence type="ECO:0000313" key="3">
    <source>
        <dbReference type="Proteomes" id="UP000255269"/>
    </source>
</evidence>
<sequence length="227" mass="25854">MLNLNRRKFLQNSAKIAIFALSINSTDNLFGATKLSIPKSQTNSKMAIVYYSRTLNTHILTSYLAYILKADLFRLETIQNYPENYDEMVKTAAKERESHTLIPLQNPPNLSKYTHIFIASPLWGMSLSTPIRTFISQTKLENKILIPLITNAGYSINGALREIENISKTALNSPLSFTFPYKEKDKRDLKSYNQSLLDDKNQQGIPLAFSNLQDNSKISTWLKSLKL</sequence>
<protein>
    <submittedName>
        <fullName evidence="2">Flavodoxin</fullName>
    </submittedName>
</protein>
<dbReference type="AlphaFoldDB" id="A0A377Q2N2"/>
<gene>
    <name evidence="2" type="ORF">NCTC13156_01615</name>
</gene>
<feature type="domain" description="Flavodoxin-like" evidence="1">
    <location>
        <begin position="45"/>
        <end position="164"/>
    </location>
</feature>
<dbReference type="EMBL" id="UGJF01000001">
    <property type="protein sequence ID" value="STQ88761.1"/>
    <property type="molecule type" value="Genomic_DNA"/>
</dbReference>
<proteinExistence type="predicted"/>